<accession>A0AA88CUA4</accession>
<keyword evidence="3" id="KW-0732">Signal</keyword>
<feature type="compositionally biased region" description="Polar residues" evidence="1">
    <location>
        <begin position="185"/>
        <end position="219"/>
    </location>
</feature>
<sequence length="325" mass="36292">MRGSQKEYWFGILGCFGVLLLLSRSVGVSARPLKELEKAKQEAPENHRRPVANFEVEAQTRVGSSSSRVLAATALSTTDDQVANPSSASRHDVDSVDSASATEETSGHRRSGNGIDDNHGEFYDSSKYRKYFQSEKQKEVLSLSSVNNYAKASCSSTSCNNGGDRMKHWLRPLSGSTSHRHGSTKTRTPNSTSCRRLLRQTDNPSQKTSFSTSSHNTEVGATRENNFREQEQRDDSYQIFSIAVGFREVMDEARMKGVVMLVLLAFCLRDIGRAVQKPWILQLRYFLETAAIYVLASQLIPTSWIPLSYLIIAFIFLLFGGIKRT</sequence>
<name>A0AA88CUA4_FICCA</name>
<feature type="compositionally biased region" description="Polar residues" evidence="1">
    <location>
        <begin position="76"/>
        <end position="88"/>
    </location>
</feature>
<reference evidence="4" key="1">
    <citation type="submission" date="2023-07" db="EMBL/GenBank/DDBJ databases">
        <title>draft genome sequence of fig (Ficus carica).</title>
        <authorList>
            <person name="Takahashi T."/>
            <person name="Nishimura K."/>
        </authorList>
    </citation>
    <scope>NUCLEOTIDE SEQUENCE</scope>
</reference>
<evidence type="ECO:0000313" key="5">
    <source>
        <dbReference type="Proteomes" id="UP001187192"/>
    </source>
</evidence>
<dbReference type="AlphaFoldDB" id="A0AA88CUA4"/>
<evidence type="ECO:0000256" key="2">
    <source>
        <dbReference type="SAM" id="Phobius"/>
    </source>
</evidence>
<keyword evidence="2" id="KW-0472">Membrane</keyword>
<keyword evidence="5" id="KW-1185">Reference proteome</keyword>
<organism evidence="4 5">
    <name type="scientific">Ficus carica</name>
    <name type="common">Common fig</name>
    <dbReference type="NCBI Taxonomy" id="3494"/>
    <lineage>
        <taxon>Eukaryota</taxon>
        <taxon>Viridiplantae</taxon>
        <taxon>Streptophyta</taxon>
        <taxon>Embryophyta</taxon>
        <taxon>Tracheophyta</taxon>
        <taxon>Spermatophyta</taxon>
        <taxon>Magnoliopsida</taxon>
        <taxon>eudicotyledons</taxon>
        <taxon>Gunneridae</taxon>
        <taxon>Pentapetalae</taxon>
        <taxon>rosids</taxon>
        <taxon>fabids</taxon>
        <taxon>Rosales</taxon>
        <taxon>Moraceae</taxon>
        <taxon>Ficeae</taxon>
        <taxon>Ficus</taxon>
    </lineage>
</organism>
<protein>
    <submittedName>
        <fullName evidence="4">Uncharacterized protein</fullName>
    </submittedName>
</protein>
<feature type="region of interest" description="Disordered" evidence="1">
    <location>
        <begin position="76"/>
        <end position="120"/>
    </location>
</feature>
<feature type="signal peptide" evidence="3">
    <location>
        <begin position="1"/>
        <end position="30"/>
    </location>
</feature>
<feature type="transmembrane region" description="Helical" evidence="2">
    <location>
        <begin position="306"/>
        <end position="322"/>
    </location>
</feature>
<evidence type="ECO:0000313" key="4">
    <source>
        <dbReference type="EMBL" id="GMN30506.1"/>
    </source>
</evidence>
<keyword evidence="2" id="KW-1133">Transmembrane helix</keyword>
<evidence type="ECO:0000256" key="1">
    <source>
        <dbReference type="SAM" id="MobiDB-lite"/>
    </source>
</evidence>
<feature type="chain" id="PRO_5041737481" evidence="3">
    <location>
        <begin position="31"/>
        <end position="325"/>
    </location>
</feature>
<proteinExistence type="predicted"/>
<gene>
    <name evidence="4" type="ORF">TIFTF001_002820</name>
</gene>
<evidence type="ECO:0000256" key="3">
    <source>
        <dbReference type="SAM" id="SignalP"/>
    </source>
</evidence>
<dbReference type="EMBL" id="BTGU01000003">
    <property type="protein sequence ID" value="GMN30506.1"/>
    <property type="molecule type" value="Genomic_DNA"/>
</dbReference>
<keyword evidence="2" id="KW-0812">Transmembrane</keyword>
<dbReference type="Proteomes" id="UP001187192">
    <property type="component" value="Unassembled WGS sequence"/>
</dbReference>
<comment type="caution">
    <text evidence="4">The sequence shown here is derived from an EMBL/GenBank/DDBJ whole genome shotgun (WGS) entry which is preliminary data.</text>
</comment>
<feature type="region of interest" description="Disordered" evidence="1">
    <location>
        <begin position="174"/>
        <end position="226"/>
    </location>
</feature>